<gene>
    <name evidence="1" type="ORF">J3S90_10800</name>
</gene>
<reference evidence="1 2" key="1">
    <citation type="submission" date="2021-03" db="EMBL/GenBank/DDBJ databases">
        <title>Flavobacterium Flabelliformis Sp. Nov. And Flavobacterium Geliluteum Sp. Nov., Two Novel Multidrug Resistant Psychrophilic Species Isolated From Antarctica.</title>
        <authorList>
            <person name="Kralova S."/>
            <person name="Busse H.J."/>
            <person name="Bezdicek M."/>
            <person name="Nykrynova M."/>
            <person name="Kroupova E."/>
            <person name="Krsek D."/>
            <person name="Sedlacek I."/>
        </authorList>
    </citation>
    <scope>NUCLEOTIDE SEQUENCE [LARGE SCALE GENOMIC DNA]</scope>
    <source>
        <strain evidence="1 2">P4023</strain>
    </source>
</reference>
<dbReference type="RefSeq" id="WP_188050312.1">
    <property type="nucleotide sequence ID" value="NZ_JAGFBU010000004.1"/>
</dbReference>
<comment type="caution">
    <text evidence="1">The sequence shown here is derived from an EMBL/GenBank/DDBJ whole genome shotgun (WGS) entry which is preliminary data.</text>
</comment>
<protein>
    <recommendedName>
        <fullName evidence="3">Lipoprotein</fullName>
    </recommendedName>
</protein>
<evidence type="ECO:0000313" key="1">
    <source>
        <dbReference type="EMBL" id="MBP4142292.1"/>
    </source>
</evidence>
<proteinExistence type="predicted"/>
<evidence type="ECO:0000313" key="2">
    <source>
        <dbReference type="Proteomes" id="UP000674217"/>
    </source>
</evidence>
<sequence>MNKAVITSTKSFVILVMAFLLLVAPCSFRNNLESSLEISTTKPLNPVKSASTNSNYCSALEINSEKKETKIFANKIIKKSTFLTAVAFTNLYRSEKKQYLLANTASSWIPPYYILYKRLKIFDLNDLNFA</sequence>
<name>A0ABS5CUJ7_9FLAO</name>
<organism evidence="1 2">
    <name type="scientific">Flavobacterium flabelliforme</name>
    <dbReference type="NCBI Taxonomy" id="2816119"/>
    <lineage>
        <taxon>Bacteria</taxon>
        <taxon>Pseudomonadati</taxon>
        <taxon>Bacteroidota</taxon>
        <taxon>Flavobacteriia</taxon>
        <taxon>Flavobacteriales</taxon>
        <taxon>Flavobacteriaceae</taxon>
        <taxon>Flavobacterium</taxon>
    </lineage>
</organism>
<dbReference type="Proteomes" id="UP000674217">
    <property type="component" value="Unassembled WGS sequence"/>
</dbReference>
<evidence type="ECO:0008006" key="3">
    <source>
        <dbReference type="Google" id="ProtNLM"/>
    </source>
</evidence>
<accession>A0ABS5CUJ7</accession>
<dbReference type="EMBL" id="JAGFBU010000004">
    <property type="protein sequence ID" value="MBP4142292.1"/>
    <property type="molecule type" value="Genomic_DNA"/>
</dbReference>
<keyword evidence="2" id="KW-1185">Reference proteome</keyword>